<reference evidence="8" key="1">
    <citation type="journal article" date="2007" name="J. Bacteriol.">
        <title>Comparative genome analysis of four magnetotactic bacteria reveals a complex set of group-specific genes implicated in magnetosome biomineralization and function.</title>
        <authorList>
            <person name="Richter M."/>
            <person name="Kube M."/>
            <person name="Bazylinski D.A."/>
            <person name="Lombardot T."/>
            <person name="Gloeckner F.O."/>
            <person name="Reinhardt R."/>
            <person name="Schueler D."/>
        </authorList>
    </citation>
    <scope>NUCLEOTIDE SEQUENCE</scope>
    <source>
        <strain evidence="8">MSR-1</strain>
    </source>
</reference>
<keyword evidence="4 8" id="KW-0378">Hydrolase</keyword>
<organism evidence="8">
    <name type="scientific">Magnetospirillum gryphiswaldense</name>
    <dbReference type="NCBI Taxonomy" id="55518"/>
    <lineage>
        <taxon>Bacteria</taxon>
        <taxon>Pseudomonadati</taxon>
        <taxon>Pseudomonadota</taxon>
        <taxon>Alphaproteobacteria</taxon>
        <taxon>Rhodospirillales</taxon>
        <taxon>Rhodospirillaceae</taxon>
        <taxon>Magnetospirillum</taxon>
    </lineage>
</organism>
<dbReference type="SUPFAM" id="SSF55811">
    <property type="entry name" value="Nudix"/>
    <property type="match status" value="1"/>
</dbReference>
<evidence type="ECO:0000256" key="5">
    <source>
        <dbReference type="ARBA" id="ARBA00022842"/>
    </source>
</evidence>
<dbReference type="PANTHER" id="PTHR12992">
    <property type="entry name" value="NUDIX HYDROLASE"/>
    <property type="match status" value="1"/>
</dbReference>
<dbReference type="GO" id="GO:0010945">
    <property type="term" value="F:coenzyme A diphosphatase activity"/>
    <property type="evidence" value="ECO:0007669"/>
    <property type="project" value="InterPro"/>
</dbReference>
<keyword evidence="5" id="KW-0460">Magnesium</keyword>
<evidence type="ECO:0000313" key="8">
    <source>
        <dbReference type="EMBL" id="CAM74095.1"/>
    </source>
</evidence>
<comment type="cofactor">
    <cofactor evidence="1">
        <name>Mn(2+)</name>
        <dbReference type="ChEBI" id="CHEBI:29035"/>
    </cofactor>
</comment>
<gene>
    <name evidence="8" type="ORF">MGR_3001</name>
</gene>
<dbReference type="NCBIfam" id="NF007980">
    <property type="entry name" value="PRK10707.1"/>
    <property type="match status" value="1"/>
</dbReference>
<dbReference type="InterPro" id="IPR015797">
    <property type="entry name" value="NUDIX_hydrolase-like_dom_sf"/>
</dbReference>
<dbReference type="InterPro" id="IPR000086">
    <property type="entry name" value="NUDIX_hydrolase_dom"/>
</dbReference>
<dbReference type="AlphaFoldDB" id="A4TTY8"/>
<protein>
    <submittedName>
        <fullName evidence="8">NUDIX hydrolase</fullName>
    </submittedName>
</protein>
<keyword evidence="3" id="KW-0479">Metal-binding</keyword>
<proteinExistence type="predicted"/>
<evidence type="ECO:0000256" key="3">
    <source>
        <dbReference type="ARBA" id="ARBA00022723"/>
    </source>
</evidence>
<dbReference type="PANTHER" id="PTHR12992:SF11">
    <property type="entry name" value="MITOCHONDRIAL COENZYME A DIPHOSPHATASE NUDT8"/>
    <property type="match status" value="1"/>
</dbReference>
<dbReference type="GO" id="GO:0046872">
    <property type="term" value="F:metal ion binding"/>
    <property type="evidence" value="ECO:0007669"/>
    <property type="project" value="UniProtKB-KW"/>
</dbReference>
<evidence type="ECO:0000256" key="6">
    <source>
        <dbReference type="ARBA" id="ARBA00023211"/>
    </source>
</evidence>
<dbReference type="CDD" id="cd03426">
    <property type="entry name" value="NUDIX_CoAse_Nudt7"/>
    <property type="match status" value="1"/>
</dbReference>
<dbReference type="EMBL" id="CU459003">
    <property type="protein sequence ID" value="CAM74095.1"/>
    <property type="molecule type" value="Genomic_DNA"/>
</dbReference>
<evidence type="ECO:0000256" key="1">
    <source>
        <dbReference type="ARBA" id="ARBA00001936"/>
    </source>
</evidence>
<evidence type="ECO:0000259" key="7">
    <source>
        <dbReference type="PROSITE" id="PS51462"/>
    </source>
</evidence>
<name>A4TTY8_9PROT</name>
<evidence type="ECO:0000256" key="2">
    <source>
        <dbReference type="ARBA" id="ARBA00001946"/>
    </source>
</evidence>
<comment type="cofactor">
    <cofactor evidence="2">
        <name>Mg(2+)</name>
        <dbReference type="ChEBI" id="CHEBI:18420"/>
    </cofactor>
</comment>
<keyword evidence="6" id="KW-0464">Manganese</keyword>
<dbReference type="Pfam" id="PF00293">
    <property type="entry name" value="NUDIX"/>
    <property type="match status" value="1"/>
</dbReference>
<feature type="domain" description="Nudix hydrolase" evidence="7">
    <location>
        <begin position="56"/>
        <end position="190"/>
    </location>
</feature>
<evidence type="ECO:0000256" key="4">
    <source>
        <dbReference type="ARBA" id="ARBA00022801"/>
    </source>
</evidence>
<dbReference type="Gene3D" id="3.90.79.10">
    <property type="entry name" value="Nucleoside Triphosphate Pyrophosphohydrolase"/>
    <property type="match status" value="1"/>
</dbReference>
<dbReference type="PROSITE" id="PS51462">
    <property type="entry name" value="NUDIX"/>
    <property type="match status" value="1"/>
</dbReference>
<accession>A4TTY8</accession>
<dbReference type="InterPro" id="IPR045121">
    <property type="entry name" value="CoAse"/>
</dbReference>
<sequence length="221" mass="23777">MEQGHLLPPGSAGVTRDGLRARLAAGFNPAGRGDAMLERLIDGDDVPGRTALAEGPLTPAAVLVPLVEHADGMTVLLTQRTAHLAHHPGQISFPGGRLEPADDGDPVVAALRETEEEIGLPRDRVTILGRLDDYITGTGFIVTPVVGVIVPPVETNADPFEVAEVFEVPLNFLLDPENHKLHRRVIEGRHRPFWSMTWDERVIWGATAGILVNLSEVLGPS</sequence>